<protein>
    <submittedName>
        <fullName evidence="1">Uncharacterized protein</fullName>
    </submittedName>
</protein>
<dbReference type="OrthoDB" id="3579255at2"/>
<proteinExistence type="predicted"/>
<gene>
    <name evidence="1" type="ORF">EV652_108332</name>
</gene>
<dbReference type="AlphaFoldDB" id="A0A4R2HB20"/>
<evidence type="ECO:0000313" key="2">
    <source>
        <dbReference type="Proteomes" id="UP000294508"/>
    </source>
</evidence>
<sequence>MEDHNLLAALRQAVDHAPPGSDPRIIAHAEDLLTSRQVVTNQRNYVREPAAYQAWRGQVGRALERLT</sequence>
<evidence type="ECO:0000313" key="1">
    <source>
        <dbReference type="EMBL" id="TCO24796.1"/>
    </source>
</evidence>
<dbReference type="RefSeq" id="WP_132211601.1">
    <property type="nucleotide sequence ID" value="NZ_SLWN01000008.1"/>
</dbReference>
<name>A0A4R2HB20_9ACTN</name>
<accession>A0A4R2HB20</accession>
<keyword evidence="2" id="KW-1185">Reference proteome</keyword>
<organism evidence="1 2">
    <name type="scientific">Kribbella steppae</name>
    <dbReference type="NCBI Taxonomy" id="2512223"/>
    <lineage>
        <taxon>Bacteria</taxon>
        <taxon>Bacillati</taxon>
        <taxon>Actinomycetota</taxon>
        <taxon>Actinomycetes</taxon>
        <taxon>Propionibacteriales</taxon>
        <taxon>Kribbellaceae</taxon>
        <taxon>Kribbella</taxon>
    </lineage>
</organism>
<reference evidence="1 2" key="1">
    <citation type="journal article" date="2015" name="Stand. Genomic Sci.">
        <title>Genomic Encyclopedia of Bacterial and Archaeal Type Strains, Phase III: the genomes of soil and plant-associated and newly described type strains.</title>
        <authorList>
            <person name="Whitman W.B."/>
            <person name="Woyke T."/>
            <person name="Klenk H.P."/>
            <person name="Zhou Y."/>
            <person name="Lilburn T.G."/>
            <person name="Beck B.J."/>
            <person name="De Vos P."/>
            <person name="Vandamme P."/>
            <person name="Eisen J.A."/>
            <person name="Garrity G."/>
            <person name="Hugenholtz P."/>
            <person name="Kyrpides N.C."/>
        </authorList>
    </citation>
    <scope>NUCLEOTIDE SEQUENCE [LARGE SCALE GENOMIC DNA]</scope>
    <source>
        <strain evidence="1 2">VKM Ac-2572</strain>
    </source>
</reference>
<dbReference type="Proteomes" id="UP000294508">
    <property type="component" value="Unassembled WGS sequence"/>
</dbReference>
<comment type="caution">
    <text evidence="1">The sequence shown here is derived from an EMBL/GenBank/DDBJ whole genome shotgun (WGS) entry which is preliminary data.</text>
</comment>
<dbReference type="EMBL" id="SLWN01000008">
    <property type="protein sequence ID" value="TCO24796.1"/>
    <property type="molecule type" value="Genomic_DNA"/>
</dbReference>